<feature type="region of interest" description="Disordered" evidence="4">
    <location>
        <begin position="130"/>
        <end position="168"/>
    </location>
</feature>
<comment type="caution">
    <text evidence="5">The sequence shown here is derived from an EMBL/GenBank/DDBJ whole genome shotgun (WGS) entry which is preliminary data.</text>
</comment>
<dbReference type="SUPFAM" id="SSF82607">
    <property type="entry name" value="YbaB-like"/>
    <property type="match status" value="1"/>
</dbReference>
<sequence length="168" mass="16312">MQPGMPDLGQIMQQAQQLQQAMEQAKASLADEQITGSAGSGLVTAVVTGEGELASVTIDPKAVDPDDVETLGDLVVAAVRDANRQAQERAQQLMSQAAGGFDLGSLGLGDLDPAAAGAPGSAVIDAGGAAELGGAVPGQPAPGQPASGQSAPGTDSARGGAPGTGSRD</sequence>
<dbReference type="Gene3D" id="3.30.1310.10">
    <property type="entry name" value="Nucleoid-associated protein YbaB-like domain"/>
    <property type="match status" value="1"/>
</dbReference>
<dbReference type="InterPro" id="IPR004401">
    <property type="entry name" value="YbaB/EbfC"/>
</dbReference>
<dbReference type="EMBL" id="JABEND010000002">
    <property type="protein sequence ID" value="NNG34821.1"/>
    <property type="molecule type" value="Genomic_DNA"/>
</dbReference>
<comment type="function">
    <text evidence="2">Binds to DNA and alters its conformation. May be involved in regulation of gene expression, nucleoid organization and DNA protection.</text>
</comment>
<evidence type="ECO:0000256" key="4">
    <source>
        <dbReference type="SAM" id="MobiDB-lite"/>
    </source>
</evidence>
<evidence type="ECO:0000256" key="1">
    <source>
        <dbReference type="ARBA" id="ARBA00023125"/>
    </source>
</evidence>
<dbReference type="NCBIfam" id="TIGR00103">
    <property type="entry name" value="DNA_YbaB_EbfC"/>
    <property type="match status" value="1"/>
</dbReference>
<evidence type="ECO:0000256" key="2">
    <source>
        <dbReference type="HAMAP-Rule" id="MF_00274"/>
    </source>
</evidence>
<reference evidence="5 6" key="1">
    <citation type="submission" date="2020-05" db="EMBL/GenBank/DDBJ databases">
        <title>Nakamurella sp. DB0629 isolated from air conditioner.</title>
        <authorList>
            <person name="Kim D.H."/>
            <person name="Kim D.-U."/>
        </authorList>
    </citation>
    <scope>NUCLEOTIDE SEQUENCE [LARGE SCALE GENOMIC DNA]</scope>
    <source>
        <strain evidence="5 6">DB0629</strain>
    </source>
</reference>
<dbReference type="PANTHER" id="PTHR33449:SF1">
    <property type="entry name" value="NUCLEOID-ASSOCIATED PROTEIN YBAB"/>
    <property type="match status" value="1"/>
</dbReference>
<dbReference type="HAMAP" id="MF_00274">
    <property type="entry name" value="DNA_YbaB_EbfC"/>
    <property type="match status" value="1"/>
</dbReference>
<evidence type="ECO:0000313" key="5">
    <source>
        <dbReference type="EMBL" id="NNG34821.1"/>
    </source>
</evidence>
<keyword evidence="3" id="KW-0175">Coiled coil</keyword>
<comment type="subcellular location">
    <subcellularLocation>
        <location evidence="2">Cytoplasm</location>
        <location evidence="2">Nucleoid</location>
    </subcellularLocation>
</comment>
<feature type="coiled-coil region" evidence="3">
    <location>
        <begin position="8"/>
        <end position="35"/>
    </location>
</feature>
<evidence type="ECO:0000313" key="6">
    <source>
        <dbReference type="Proteomes" id="UP000562984"/>
    </source>
</evidence>
<organism evidence="5 6">
    <name type="scientific">Nakamurella aerolata</name>
    <dbReference type="NCBI Taxonomy" id="1656892"/>
    <lineage>
        <taxon>Bacteria</taxon>
        <taxon>Bacillati</taxon>
        <taxon>Actinomycetota</taxon>
        <taxon>Actinomycetes</taxon>
        <taxon>Nakamurellales</taxon>
        <taxon>Nakamurellaceae</taxon>
        <taxon>Nakamurella</taxon>
    </lineage>
</organism>
<dbReference type="GO" id="GO:0003677">
    <property type="term" value="F:DNA binding"/>
    <property type="evidence" value="ECO:0007669"/>
    <property type="project" value="UniProtKB-UniRule"/>
</dbReference>
<accession>A0A849A715</accession>
<evidence type="ECO:0000256" key="3">
    <source>
        <dbReference type="SAM" id="Coils"/>
    </source>
</evidence>
<name>A0A849A715_9ACTN</name>
<dbReference type="GO" id="GO:0043590">
    <property type="term" value="C:bacterial nucleoid"/>
    <property type="evidence" value="ECO:0007669"/>
    <property type="project" value="UniProtKB-UniRule"/>
</dbReference>
<dbReference type="RefSeq" id="WP_171198497.1">
    <property type="nucleotide sequence ID" value="NZ_JABEND010000002.1"/>
</dbReference>
<feature type="compositionally biased region" description="Low complexity" evidence="4">
    <location>
        <begin position="144"/>
        <end position="153"/>
    </location>
</feature>
<dbReference type="PANTHER" id="PTHR33449">
    <property type="entry name" value="NUCLEOID-ASSOCIATED PROTEIN YBAB"/>
    <property type="match status" value="1"/>
</dbReference>
<keyword evidence="6" id="KW-1185">Reference proteome</keyword>
<dbReference type="InterPro" id="IPR036894">
    <property type="entry name" value="YbaB-like_sf"/>
</dbReference>
<proteinExistence type="inferred from homology"/>
<comment type="similarity">
    <text evidence="2">Belongs to the YbaB/EbfC family.</text>
</comment>
<protein>
    <recommendedName>
        <fullName evidence="2">Nucleoid-associated protein HKD39_03620</fullName>
    </recommendedName>
</protein>
<comment type="subunit">
    <text evidence="2">Homodimer.</text>
</comment>
<keyword evidence="1 2" id="KW-0238">DNA-binding</keyword>
<dbReference type="AlphaFoldDB" id="A0A849A715"/>
<dbReference type="Proteomes" id="UP000562984">
    <property type="component" value="Unassembled WGS sequence"/>
</dbReference>
<gene>
    <name evidence="5" type="ORF">HKD39_03620</name>
</gene>
<dbReference type="GO" id="GO:0005829">
    <property type="term" value="C:cytosol"/>
    <property type="evidence" value="ECO:0007669"/>
    <property type="project" value="TreeGrafter"/>
</dbReference>
<keyword evidence="2" id="KW-0963">Cytoplasm</keyword>
<dbReference type="Pfam" id="PF02575">
    <property type="entry name" value="YbaB_DNA_bd"/>
    <property type="match status" value="1"/>
</dbReference>